<evidence type="ECO:0000313" key="3">
    <source>
        <dbReference type="Proteomes" id="UP000638648"/>
    </source>
</evidence>
<keyword evidence="3" id="KW-1185">Reference proteome</keyword>
<dbReference type="AlphaFoldDB" id="A0A927MSR8"/>
<comment type="caution">
    <text evidence="2">The sequence shown here is derived from an EMBL/GenBank/DDBJ whole genome shotgun (WGS) entry which is preliminary data.</text>
</comment>
<name>A0A927MSR8_9ACTN</name>
<reference evidence="2" key="1">
    <citation type="submission" date="2020-10" db="EMBL/GenBank/DDBJ databases">
        <title>Sequencing the genomes of 1000 actinobacteria strains.</title>
        <authorList>
            <person name="Klenk H.-P."/>
        </authorList>
    </citation>
    <scope>NUCLEOTIDE SEQUENCE</scope>
    <source>
        <strain evidence="2">DSM 45354</strain>
    </source>
</reference>
<gene>
    <name evidence="2" type="ORF">HEB94_002812</name>
</gene>
<dbReference type="GO" id="GO:0016747">
    <property type="term" value="F:acyltransferase activity, transferring groups other than amino-acyl groups"/>
    <property type="evidence" value="ECO:0007669"/>
    <property type="project" value="InterPro"/>
</dbReference>
<dbReference type="InterPro" id="IPR016181">
    <property type="entry name" value="Acyl_CoA_acyltransferase"/>
</dbReference>
<evidence type="ECO:0000313" key="2">
    <source>
        <dbReference type="EMBL" id="MBE1605964.1"/>
    </source>
</evidence>
<dbReference type="EMBL" id="JADBEM010000001">
    <property type="protein sequence ID" value="MBE1605964.1"/>
    <property type="molecule type" value="Genomic_DNA"/>
</dbReference>
<dbReference type="Pfam" id="PF00583">
    <property type="entry name" value="Acetyltransf_1"/>
    <property type="match status" value="1"/>
</dbReference>
<dbReference type="RefSeq" id="WP_337917652.1">
    <property type="nucleotide sequence ID" value="NZ_JADBEM010000001.1"/>
</dbReference>
<evidence type="ECO:0000259" key="1">
    <source>
        <dbReference type="PROSITE" id="PS51186"/>
    </source>
</evidence>
<dbReference type="PROSITE" id="PS51186">
    <property type="entry name" value="GNAT"/>
    <property type="match status" value="1"/>
</dbReference>
<dbReference type="Gene3D" id="3.40.630.30">
    <property type="match status" value="1"/>
</dbReference>
<feature type="domain" description="N-acetyltransferase" evidence="1">
    <location>
        <begin position="15"/>
        <end position="145"/>
    </location>
</feature>
<protein>
    <submittedName>
        <fullName evidence="2">Acetyltransferase</fullName>
    </submittedName>
</protein>
<proteinExistence type="predicted"/>
<dbReference type="InterPro" id="IPR000182">
    <property type="entry name" value="GNAT_dom"/>
</dbReference>
<sequence>MRIQRVGEEHRLVVERLAQLERHDLSEFRGYTPSPDGLYAFERLPLFFSEPDRRVYLIHQDSTLAGFTMTRRLADGATSIGGFFVVRALRRNGVGQRAALELLRSQPGRWAIAFQEENAGAARFWRGFATAAVGSAWTEERRPVPGKPEIPPDTWLLLDTRDLLG</sequence>
<organism evidence="2 3">
    <name type="scientific">Actinopolymorpha pittospori</name>
    <dbReference type="NCBI Taxonomy" id="648752"/>
    <lineage>
        <taxon>Bacteria</taxon>
        <taxon>Bacillati</taxon>
        <taxon>Actinomycetota</taxon>
        <taxon>Actinomycetes</taxon>
        <taxon>Propionibacteriales</taxon>
        <taxon>Actinopolymorphaceae</taxon>
        <taxon>Actinopolymorpha</taxon>
    </lineage>
</organism>
<dbReference type="Proteomes" id="UP000638648">
    <property type="component" value="Unassembled WGS sequence"/>
</dbReference>
<dbReference type="SUPFAM" id="SSF55729">
    <property type="entry name" value="Acyl-CoA N-acyltransferases (Nat)"/>
    <property type="match status" value="1"/>
</dbReference>
<accession>A0A927MSR8</accession>